<accession>A0A673VJ90</accession>
<organism evidence="1 2">
    <name type="scientific">Suricata suricatta</name>
    <name type="common">Meerkat</name>
    <dbReference type="NCBI Taxonomy" id="37032"/>
    <lineage>
        <taxon>Eukaryota</taxon>
        <taxon>Metazoa</taxon>
        <taxon>Chordata</taxon>
        <taxon>Craniata</taxon>
        <taxon>Vertebrata</taxon>
        <taxon>Euteleostomi</taxon>
        <taxon>Mammalia</taxon>
        <taxon>Eutheria</taxon>
        <taxon>Laurasiatheria</taxon>
        <taxon>Carnivora</taxon>
        <taxon>Feliformia</taxon>
        <taxon>Herpestidae</taxon>
        <taxon>Suricata</taxon>
    </lineage>
</organism>
<proteinExistence type="predicted"/>
<evidence type="ECO:0000313" key="1">
    <source>
        <dbReference type="Ensembl" id="ENSSSUP00005033475.1"/>
    </source>
</evidence>
<reference evidence="1 2" key="1">
    <citation type="submission" date="2019-05" db="EMBL/GenBank/DDBJ databases">
        <title>A Chromosome-scale Meerkat (S. suricatta) Genome Assembly.</title>
        <authorList>
            <person name="Dudchenko O."/>
            <person name="Lieberman Aiden E."/>
            <person name="Tung J."/>
            <person name="Barreiro L.B."/>
            <person name="Clutton-Brock T.H."/>
        </authorList>
    </citation>
    <scope>NUCLEOTIDE SEQUENCE [LARGE SCALE GENOMIC DNA]</scope>
</reference>
<sequence length="60" mass="6825">MVLNSLPKMTQLQKDPANIRNISFLAHHFCSGFLISQRLQNGHNVSRACVMFLFNSSDVF</sequence>
<protein>
    <submittedName>
        <fullName evidence="1">Uncharacterized protein</fullName>
    </submittedName>
</protein>
<reference evidence="1" key="2">
    <citation type="submission" date="2025-08" db="UniProtKB">
        <authorList>
            <consortium name="Ensembl"/>
        </authorList>
    </citation>
    <scope>IDENTIFICATION</scope>
</reference>
<dbReference type="Ensembl" id="ENSSSUT00005038162.1">
    <property type="protein sequence ID" value="ENSSSUP00005033475.1"/>
    <property type="gene ID" value="ENSSSUG00005021508.1"/>
</dbReference>
<evidence type="ECO:0000313" key="2">
    <source>
        <dbReference type="Proteomes" id="UP000472268"/>
    </source>
</evidence>
<keyword evidence="2" id="KW-1185">Reference proteome</keyword>
<name>A0A673VJ90_SURSU</name>
<dbReference type="Proteomes" id="UP000472268">
    <property type="component" value="Chromosome 2"/>
</dbReference>
<dbReference type="AlphaFoldDB" id="A0A673VJ90"/>
<reference evidence="1" key="3">
    <citation type="submission" date="2025-09" db="UniProtKB">
        <authorList>
            <consortium name="Ensembl"/>
        </authorList>
    </citation>
    <scope>IDENTIFICATION</scope>
</reference>